<feature type="non-terminal residue" evidence="2">
    <location>
        <position position="1"/>
    </location>
</feature>
<dbReference type="AlphaFoldDB" id="A0A9W9YNZ1"/>
<reference evidence="2" key="1">
    <citation type="submission" date="2023-01" db="EMBL/GenBank/DDBJ databases">
        <title>Genome assembly of the deep-sea coral Lophelia pertusa.</title>
        <authorList>
            <person name="Herrera S."/>
            <person name="Cordes E."/>
        </authorList>
    </citation>
    <scope>NUCLEOTIDE SEQUENCE</scope>
    <source>
        <strain evidence="2">USNM1676648</strain>
        <tissue evidence="2">Polyp</tissue>
    </source>
</reference>
<accession>A0A9W9YNZ1</accession>
<dbReference type="Proteomes" id="UP001163046">
    <property type="component" value="Unassembled WGS sequence"/>
</dbReference>
<comment type="caution">
    <text evidence="2">The sequence shown here is derived from an EMBL/GenBank/DDBJ whole genome shotgun (WGS) entry which is preliminary data.</text>
</comment>
<name>A0A9W9YNZ1_9CNID</name>
<evidence type="ECO:0000313" key="2">
    <source>
        <dbReference type="EMBL" id="KAJ7360298.1"/>
    </source>
</evidence>
<gene>
    <name evidence="2" type="ORF">OS493_016928</name>
</gene>
<proteinExistence type="predicted"/>
<evidence type="ECO:0000313" key="3">
    <source>
        <dbReference type="Proteomes" id="UP001163046"/>
    </source>
</evidence>
<dbReference type="EMBL" id="MU827310">
    <property type="protein sequence ID" value="KAJ7360298.1"/>
    <property type="molecule type" value="Genomic_DNA"/>
</dbReference>
<evidence type="ECO:0000256" key="1">
    <source>
        <dbReference type="SAM" id="MobiDB-lite"/>
    </source>
</evidence>
<protein>
    <submittedName>
        <fullName evidence="2">Uncharacterized protein</fullName>
    </submittedName>
</protein>
<keyword evidence="3" id="KW-1185">Reference proteome</keyword>
<sequence>DYIPDSIVDTQTTYESHNFKCTKGKYSQGTSLHLEQVSTEELTTPAETTES</sequence>
<feature type="region of interest" description="Disordered" evidence="1">
    <location>
        <begin position="32"/>
        <end position="51"/>
    </location>
</feature>
<feature type="compositionally biased region" description="Low complexity" evidence="1">
    <location>
        <begin position="39"/>
        <end position="51"/>
    </location>
</feature>
<organism evidence="2 3">
    <name type="scientific">Desmophyllum pertusum</name>
    <dbReference type="NCBI Taxonomy" id="174260"/>
    <lineage>
        <taxon>Eukaryota</taxon>
        <taxon>Metazoa</taxon>
        <taxon>Cnidaria</taxon>
        <taxon>Anthozoa</taxon>
        <taxon>Hexacorallia</taxon>
        <taxon>Scleractinia</taxon>
        <taxon>Caryophylliina</taxon>
        <taxon>Caryophylliidae</taxon>
        <taxon>Desmophyllum</taxon>
    </lineage>
</organism>